<keyword evidence="1" id="KW-1133">Transmembrane helix</keyword>
<protein>
    <submittedName>
        <fullName evidence="5">Choice-of-anchor C family protein</fullName>
    </submittedName>
</protein>
<dbReference type="AlphaFoldDB" id="A0A7X4KAQ1"/>
<dbReference type="NCBIfam" id="TIGR02595">
    <property type="entry name" value="PEP_CTERM"/>
    <property type="match status" value="1"/>
</dbReference>
<dbReference type="RefSeq" id="WP_161012931.1">
    <property type="nucleotide sequence ID" value="NZ_WWCK01000002.1"/>
</dbReference>
<evidence type="ECO:0000256" key="2">
    <source>
        <dbReference type="SAM" id="SignalP"/>
    </source>
</evidence>
<dbReference type="InterPro" id="IPR013424">
    <property type="entry name" value="Ice-binding_C"/>
</dbReference>
<feature type="signal peptide" evidence="2">
    <location>
        <begin position="1"/>
        <end position="22"/>
    </location>
</feature>
<accession>A0A7X4KAQ1</accession>
<evidence type="ECO:0000259" key="3">
    <source>
        <dbReference type="Pfam" id="PF04862"/>
    </source>
</evidence>
<dbReference type="Pfam" id="PF04862">
    <property type="entry name" value="DUF642"/>
    <property type="match status" value="1"/>
</dbReference>
<keyword evidence="1" id="KW-0472">Membrane</keyword>
<organism evidence="5 6">
    <name type="scientific">Duganella rivi</name>
    <dbReference type="NCBI Taxonomy" id="2666083"/>
    <lineage>
        <taxon>Bacteria</taxon>
        <taxon>Pseudomonadati</taxon>
        <taxon>Pseudomonadota</taxon>
        <taxon>Betaproteobacteria</taxon>
        <taxon>Burkholderiales</taxon>
        <taxon>Oxalobacteraceae</taxon>
        <taxon>Telluria group</taxon>
        <taxon>Duganella</taxon>
    </lineage>
</organism>
<comment type="caution">
    <text evidence="5">The sequence shown here is derived from an EMBL/GenBank/DDBJ whole genome shotgun (WGS) entry which is preliminary data.</text>
</comment>
<keyword evidence="1" id="KW-0812">Transmembrane</keyword>
<feature type="transmembrane region" description="Helical" evidence="1">
    <location>
        <begin position="181"/>
        <end position="198"/>
    </location>
</feature>
<feature type="domain" description="Ice-binding protein C-terminal" evidence="4">
    <location>
        <begin position="177"/>
        <end position="201"/>
    </location>
</feature>
<feature type="chain" id="PRO_5031302267" evidence="2">
    <location>
        <begin position="23"/>
        <end position="204"/>
    </location>
</feature>
<proteinExistence type="predicted"/>
<dbReference type="InterPro" id="IPR027576">
    <property type="entry name" value="Choice_anch_C_dom"/>
</dbReference>
<feature type="domain" description="DUF642" evidence="3">
    <location>
        <begin position="25"/>
        <end position="175"/>
    </location>
</feature>
<evidence type="ECO:0000259" key="4">
    <source>
        <dbReference type="Pfam" id="PF07589"/>
    </source>
</evidence>
<name>A0A7X4KAQ1_9BURK</name>
<sequence>MNKIKTGIAVAAMALLSPLAQAAAFTNGGFEDTSFTGTFETYGAGSSMLTGWQIVSGSVDLINTYWTPYEGTHSLDLNGNTNGSIQQTFDTVANQTYTVSFAMAGNTDGGGDKYMLAGVTGGDLFTFSIAGQTHANMGWVMKSFNFTATGSSSTLYFTGFNGNGPYGAALDNISVTAVPEAGTYAMLLAGLGLLGVAVRRKKSA</sequence>
<dbReference type="Pfam" id="PF07589">
    <property type="entry name" value="PEP-CTERM"/>
    <property type="match status" value="1"/>
</dbReference>
<evidence type="ECO:0000313" key="5">
    <source>
        <dbReference type="EMBL" id="MYM66340.1"/>
    </source>
</evidence>
<evidence type="ECO:0000256" key="1">
    <source>
        <dbReference type="SAM" id="Phobius"/>
    </source>
</evidence>
<dbReference type="InterPro" id="IPR006946">
    <property type="entry name" value="DGR2-like_dom"/>
</dbReference>
<dbReference type="Gene3D" id="2.60.120.260">
    <property type="entry name" value="Galactose-binding domain-like"/>
    <property type="match status" value="1"/>
</dbReference>
<dbReference type="Proteomes" id="UP000450012">
    <property type="component" value="Unassembled WGS sequence"/>
</dbReference>
<evidence type="ECO:0000313" key="6">
    <source>
        <dbReference type="Proteomes" id="UP000450012"/>
    </source>
</evidence>
<dbReference type="NCBIfam" id="TIGR04362">
    <property type="entry name" value="choice_anch_C"/>
    <property type="match status" value="1"/>
</dbReference>
<dbReference type="EMBL" id="WWCK01000002">
    <property type="protein sequence ID" value="MYM66340.1"/>
    <property type="molecule type" value="Genomic_DNA"/>
</dbReference>
<gene>
    <name evidence="5" type="ORF">GTP45_05750</name>
</gene>
<keyword evidence="2" id="KW-0732">Signal</keyword>
<reference evidence="5 6" key="1">
    <citation type="submission" date="2019-12" db="EMBL/GenBank/DDBJ databases">
        <title>Novel species isolated from a subtropical stream in China.</title>
        <authorList>
            <person name="Lu H."/>
        </authorList>
    </citation>
    <scope>NUCLEOTIDE SEQUENCE [LARGE SCALE GENOMIC DNA]</scope>
    <source>
        <strain evidence="5 6">FT55W</strain>
    </source>
</reference>
<keyword evidence="6" id="KW-1185">Reference proteome</keyword>